<feature type="transmembrane region" description="Helical" evidence="11">
    <location>
        <begin position="6"/>
        <end position="31"/>
    </location>
</feature>
<dbReference type="InterPro" id="IPR003660">
    <property type="entry name" value="HAMP_dom"/>
</dbReference>
<evidence type="ECO:0000313" key="14">
    <source>
        <dbReference type="EMBL" id="BCA28216.1"/>
    </source>
</evidence>
<comment type="similarity">
    <text evidence="7">Belongs to the methyl-accepting chemotaxis (MCP) protein family.</text>
</comment>
<dbReference type="GeneID" id="57397414"/>
<feature type="transmembrane region" description="Helical" evidence="11">
    <location>
        <begin position="191"/>
        <end position="210"/>
    </location>
</feature>
<dbReference type="SUPFAM" id="SSF58104">
    <property type="entry name" value="Methyl-accepting chemotaxis protein (MCP) signaling domain"/>
    <property type="match status" value="1"/>
</dbReference>
<dbReference type="Proteomes" id="UP000501237">
    <property type="component" value="Chromosome"/>
</dbReference>
<evidence type="ECO:0000256" key="5">
    <source>
        <dbReference type="ARBA" id="ARBA00023136"/>
    </source>
</evidence>
<dbReference type="InterPro" id="IPR047347">
    <property type="entry name" value="YvaQ-like_sensor"/>
</dbReference>
<dbReference type="KEGG" id="poj:PtoMrB4_21930"/>
<dbReference type="GO" id="GO:0016020">
    <property type="term" value="C:membrane"/>
    <property type="evidence" value="ECO:0007669"/>
    <property type="project" value="UniProtKB-SubCell"/>
</dbReference>
<feature type="domain" description="HAMP" evidence="13">
    <location>
        <begin position="212"/>
        <end position="264"/>
    </location>
</feature>
<dbReference type="CDD" id="cd11386">
    <property type="entry name" value="MCP_signal"/>
    <property type="match status" value="1"/>
</dbReference>
<feature type="compositionally biased region" description="Basic and acidic residues" evidence="10">
    <location>
        <begin position="327"/>
        <end position="337"/>
    </location>
</feature>
<dbReference type="PANTHER" id="PTHR32089">
    <property type="entry name" value="METHYL-ACCEPTING CHEMOTAXIS PROTEIN MCPB"/>
    <property type="match status" value="1"/>
</dbReference>
<dbReference type="RefSeq" id="WP_172433267.1">
    <property type="nucleotide sequence ID" value="NZ_AP022642.1"/>
</dbReference>
<name>A0A679GBY9_9GAMM</name>
<gene>
    <name evidence="14" type="ORF">PtoMrB4_21930</name>
</gene>
<protein>
    <submittedName>
        <fullName evidence="14">Chemotaxis transducer</fullName>
    </submittedName>
</protein>
<keyword evidence="9" id="KW-0175">Coiled coil</keyword>
<evidence type="ECO:0000256" key="1">
    <source>
        <dbReference type="ARBA" id="ARBA00004141"/>
    </source>
</evidence>
<feature type="coiled-coil region" evidence="9">
    <location>
        <begin position="74"/>
        <end position="101"/>
    </location>
</feature>
<organism evidence="14 15">
    <name type="scientific">Metapseudomonas otitidis</name>
    <dbReference type="NCBI Taxonomy" id="319939"/>
    <lineage>
        <taxon>Bacteria</taxon>
        <taxon>Pseudomonadati</taxon>
        <taxon>Pseudomonadota</taxon>
        <taxon>Gammaproteobacteria</taxon>
        <taxon>Pseudomonadales</taxon>
        <taxon>Pseudomonadaceae</taxon>
        <taxon>Metapseudomonas</taxon>
    </lineage>
</organism>
<keyword evidence="2" id="KW-0145">Chemotaxis</keyword>
<dbReference type="InterPro" id="IPR024478">
    <property type="entry name" value="HlyB_4HB_MCP"/>
</dbReference>
<evidence type="ECO:0000256" key="4">
    <source>
        <dbReference type="ARBA" id="ARBA00022989"/>
    </source>
</evidence>
<evidence type="ECO:0000313" key="15">
    <source>
        <dbReference type="Proteomes" id="UP000501237"/>
    </source>
</evidence>
<evidence type="ECO:0000256" key="8">
    <source>
        <dbReference type="PROSITE-ProRule" id="PRU00284"/>
    </source>
</evidence>
<dbReference type="CDD" id="cd19411">
    <property type="entry name" value="MCP2201-like_sensor"/>
    <property type="match status" value="1"/>
</dbReference>
<dbReference type="GO" id="GO:0006935">
    <property type="term" value="P:chemotaxis"/>
    <property type="evidence" value="ECO:0007669"/>
    <property type="project" value="UniProtKB-KW"/>
</dbReference>
<dbReference type="GO" id="GO:0004888">
    <property type="term" value="F:transmembrane signaling receptor activity"/>
    <property type="evidence" value="ECO:0007669"/>
    <property type="project" value="InterPro"/>
</dbReference>
<evidence type="ECO:0000256" key="10">
    <source>
        <dbReference type="SAM" id="MobiDB-lite"/>
    </source>
</evidence>
<dbReference type="PROSITE" id="PS50885">
    <property type="entry name" value="HAMP"/>
    <property type="match status" value="1"/>
</dbReference>
<sequence length="541" mass="58604">MSLRNLSISIRAACGFAVITLLLVGLGLFCLSRMSTMDEATYQVSKIWLPSVEYSSQLGYLMAEYRLSEMNHILSREAEQMSRQEVRMAKIREELDEIERIYQPLFLLPDEKRLFAEYRQRKEAYLQGHDQLLQLSRSNHADDAYELMRGPLREAYEGVHATLTELIKLSNLEADRSGDASASTYEGARTAVSLVLVLAALLAVATAWLLTRSIVVPIRNAVEAARTVANGDLTGTIDTQGRDEPARLMQALAEMRSSLHQTIRHITDSSSQLAAAAHQLSVVTDETNQAMNRQHDETEMAATAVNQMTAAVEEVARNAASTSEASRLSEESAEGGRHQVAQTVQAIRAMSSEVSQTSSIVGGLADQAQGISKVLDVIRAIAEQTNLLALNAAIEAARAGEAGRGFAVVADEVRALAHRTQESTREIEQMIASIQTGTGNAVSAMSQNDERAREILKIAEAAGQALDVIAAQVSAINERTLVIASAAEEQAQVAREVDRNLVNIRDLSAQTATGSNQTSSASQELSRLAADLSAVVARFTV</sequence>
<evidence type="ECO:0000259" key="13">
    <source>
        <dbReference type="PROSITE" id="PS50885"/>
    </source>
</evidence>
<dbReference type="GO" id="GO:0007165">
    <property type="term" value="P:signal transduction"/>
    <property type="evidence" value="ECO:0007669"/>
    <property type="project" value="UniProtKB-KW"/>
</dbReference>
<dbReference type="SMART" id="SM00304">
    <property type="entry name" value="HAMP"/>
    <property type="match status" value="1"/>
</dbReference>
<dbReference type="PANTHER" id="PTHR32089:SF120">
    <property type="entry name" value="METHYL-ACCEPTING CHEMOTAXIS PROTEIN TLPQ"/>
    <property type="match status" value="1"/>
</dbReference>
<dbReference type="Pfam" id="PF12729">
    <property type="entry name" value="4HB_MCP_1"/>
    <property type="match status" value="1"/>
</dbReference>
<feature type="domain" description="Methyl-accepting transducer" evidence="12">
    <location>
        <begin position="269"/>
        <end position="505"/>
    </location>
</feature>
<dbReference type="InterPro" id="IPR004090">
    <property type="entry name" value="Chemotax_Me-accpt_rcpt"/>
</dbReference>
<keyword evidence="3 11" id="KW-0812">Transmembrane</keyword>
<evidence type="ECO:0000256" key="11">
    <source>
        <dbReference type="SAM" id="Phobius"/>
    </source>
</evidence>
<comment type="subcellular location">
    <subcellularLocation>
        <location evidence="1">Membrane</location>
        <topology evidence="1">Multi-pass membrane protein</topology>
    </subcellularLocation>
</comment>
<dbReference type="FunFam" id="1.10.287.950:FF:000001">
    <property type="entry name" value="Methyl-accepting chemotaxis sensory transducer"/>
    <property type="match status" value="1"/>
</dbReference>
<dbReference type="Pfam" id="PF00015">
    <property type="entry name" value="MCPsignal"/>
    <property type="match status" value="1"/>
</dbReference>
<dbReference type="CDD" id="cd06225">
    <property type="entry name" value="HAMP"/>
    <property type="match status" value="1"/>
</dbReference>
<evidence type="ECO:0000256" key="9">
    <source>
        <dbReference type="SAM" id="Coils"/>
    </source>
</evidence>
<keyword evidence="5 11" id="KW-0472">Membrane</keyword>
<keyword evidence="6 8" id="KW-0807">Transducer</keyword>
<feature type="region of interest" description="Disordered" evidence="10">
    <location>
        <begin position="316"/>
        <end position="337"/>
    </location>
</feature>
<dbReference type="SMART" id="SM00283">
    <property type="entry name" value="MA"/>
    <property type="match status" value="1"/>
</dbReference>
<dbReference type="PRINTS" id="PR00260">
    <property type="entry name" value="CHEMTRNSDUCR"/>
</dbReference>
<keyword evidence="4 11" id="KW-1133">Transmembrane helix</keyword>
<accession>A0A679GBY9</accession>
<dbReference type="Gene3D" id="1.10.287.950">
    <property type="entry name" value="Methyl-accepting chemotaxis protein"/>
    <property type="match status" value="1"/>
</dbReference>
<reference evidence="14 15" key="1">
    <citation type="journal article" date="2020" name="Microbiol. Resour. Announc.">
        <title>Complete genome sequence of Pseudomonas otitidis strain MrB4, isolated from Lake Biwa in Japan.</title>
        <authorList>
            <person name="Miyazaki K."/>
            <person name="Hase E."/>
            <person name="Maruya T."/>
        </authorList>
    </citation>
    <scope>NUCLEOTIDE SEQUENCE [LARGE SCALE GENOMIC DNA]</scope>
    <source>
        <strain evidence="14 15">MrB4</strain>
    </source>
</reference>
<evidence type="ECO:0000256" key="2">
    <source>
        <dbReference type="ARBA" id="ARBA00022500"/>
    </source>
</evidence>
<evidence type="ECO:0000256" key="6">
    <source>
        <dbReference type="ARBA" id="ARBA00023224"/>
    </source>
</evidence>
<dbReference type="AlphaFoldDB" id="A0A679GBY9"/>
<dbReference type="Pfam" id="PF00672">
    <property type="entry name" value="HAMP"/>
    <property type="match status" value="1"/>
</dbReference>
<evidence type="ECO:0000256" key="3">
    <source>
        <dbReference type="ARBA" id="ARBA00022692"/>
    </source>
</evidence>
<evidence type="ECO:0000256" key="7">
    <source>
        <dbReference type="ARBA" id="ARBA00029447"/>
    </source>
</evidence>
<evidence type="ECO:0000259" key="12">
    <source>
        <dbReference type="PROSITE" id="PS50111"/>
    </source>
</evidence>
<dbReference type="InterPro" id="IPR004089">
    <property type="entry name" value="MCPsignal_dom"/>
</dbReference>
<dbReference type="PROSITE" id="PS50111">
    <property type="entry name" value="CHEMOTAXIS_TRANSDUC_2"/>
    <property type="match status" value="1"/>
</dbReference>
<proteinExistence type="inferred from homology"/>
<dbReference type="EMBL" id="AP022642">
    <property type="protein sequence ID" value="BCA28216.1"/>
    <property type="molecule type" value="Genomic_DNA"/>
</dbReference>